<feature type="compositionally biased region" description="Low complexity" evidence="1">
    <location>
        <begin position="380"/>
        <end position="392"/>
    </location>
</feature>
<feature type="region of interest" description="Disordered" evidence="1">
    <location>
        <begin position="1"/>
        <end position="27"/>
    </location>
</feature>
<feature type="compositionally biased region" description="Basic and acidic residues" evidence="1">
    <location>
        <begin position="341"/>
        <end position="353"/>
    </location>
</feature>
<feature type="compositionally biased region" description="Low complexity" evidence="1">
    <location>
        <begin position="330"/>
        <end position="340"/>
    </location>
</feature>
<reference evidence="2" key="1">
    <citation type="submission" date="2022-10" db="EMBL/GenBank/DDBJ databases">
        <title>Tapping the CABI collections for fungal endophytes: first genome assemblies for Collariella, Neodidymelliopsis, Ascochyta clinopodiicola, Didymella pomorum, Didymosphaeria variabile, Neocosmospora piperis and Neocucurbitaria cava.</title>
        <authorList>
            <person name="Hill R."/>
        </authorList>
    </citation>
    <scope>NUCLEOTIDE SEQUENCE</scope>
    <source>
        <strain evidence="2">IMI 356815</strain>
    </source>
</reference>
<protein>
    <submittedName>
        <fullName evidence="2">Uncharacterized protein</fullName>
    </submittedName>
</protein>
<evidence type="ECO:0000313" key="3">
    <source>
        <dbReference type="Proteomes" id="UP001140513"/>
    </source>
</evidence>
<dbReference type="RefSeq" id="XP_056076762.1">
    <property type="nucleotide sequence ID" value="XM_056209940.1"/>
</dbReference>
<sequence>MPQPNRVFGLATRSPAPSTTASGSEPEMISDGKYMRAVWRPKHGDGDPAPHVIDRSKTTVRGHPTWKIFVDDIVQPIVRGNNEEPPRYVYLDDHACHVVWKSRQYTDTELKTYWAFDFDHQGNIKTGRPNRGRSAWTDSDVPEVAKGKLRGKGKWYEFSGELETTEYRPLRPATRTKMELQVEAEWAAQNGHHPDVASAIKGTPDTPRNDAAAPNVTIPGGKSIANKDHIHPSTAGAARLDKECASRSSPPQYLPRPHWRTIERPVTPPPKQRLTGTFLVSSSPPRSSVKSPDRKRAQQAERSSSLPAEMPPTITGTIPKRRSIGPFIVSSSSPKSSSGSPEHKCIRLGERRSSVTAELVPRVINANPNEEHGKKGAEQLSSLSVEPSELPSDVGSDSEDESFLTRKFLYQDIRDLGLTMRFADVDQTLKRKREEVRSLSKVQSK</sequence>
<keyword evidence="3" id="KW-1185">Reference proteome</keyword>
<dbReference type="OrthoDB" id="3650389at2759"/>
<comment type="caution">
    <text evidence="2">The sequence shown here is derived from an EMBL/GenBank/DDBJ whole genome shotgun (WGS) entry which is preliminary data.</text>
</comment>
<evidence type="ECO:0000256" key="1">
    <source>
        <dbReference type="SAM" id="MobiDB-lite"/>
    </source>
</evidence>
<evidence type="ECO:0000313" key="2">
    <source>
        <dbReference type="EMBL" id="KAJ4360560.1"/>
    </source>
</evidence>
<dbReference type="EMBL" id="JAPEUX010000001">
    <property type="protein sequence ID" value="KAJ4360560.1"/>
    <property type="molecule type" value="Genomic_DNA"/>
</dbReference>
<organism evidence="2 3">
    <name type="scientific">Didymosphaeria variabile</name>
    <dbReference type="NCBI Taxonomy" id="1932322"/>
    <lineage>
        <taxon>Eukaryota</taxon>
        <taxon>Fungi</taxon>
        <taxon>Dikarya</taxon>
        <taxon>Ascomycota</taxon>
        <taxon>Pezizomycotina</taxon>
        <taxon>Dothideomycetes</taxon>
        <taxon>Pleosporomycetidae</taxon>
        <taxon>Pleosporales</taxon>
        <taxon>Massarineae</taxon>
        <taxon>Didymosphaeriaceae</taxon>
        <taxon>Didymosphaeria</taxon>
    </lineage>
</organism>
<dbReference type="AlphaFoldDB" id="A0A9W9CGG5"/>
<dbReference type="Proteomes" id="UP001140513">
    <property type="component" value="Unassembled WGS sequence"/>
</dbReference>
<feature type="region of interest" description="Disordered" evidence="1">
    <location>
        <begin position="189"/>
        <end position="401"/>
    </location>
</feature>
<proteinExistence type="predicted"/>
<feature type="compositionally biased region" description="Low complexity" evidence="1">
    <location>
        <begin position="280"/>
        <end position="290"/>
    </location>
</feature>
<gene>
    <name evidence="2" type="ORF">N0V89_001125</name>
</gene>
<dbReference type="GeneID" id="80904655"/>
<accession>A0A9W9CGG5</accession>
<name>A0A9W9CGG5_9PLEO</name>